<dbReference type="GO" id="GO:0009338">
    <property type="term" value="C:exodeoxyribonuclease V complex"/>
    <property type="evidence" value="ECO:0007669"/>
    <property type="project" value="TreeGrafter"/>
</dbReference>
<keyword evidence="3" id="KW-0175">Coiled coil</keyword>
<organism evidence="5">
    <name type="scientific">marine sediment metagenome</name>
    <dbReference type="NCBI Taxonomy" id="412755"/>
    <lineage>
        <taxon>unclassified sequences</taxon>
        <taxon>metagenomes</taxon>
        <taxon>ecological metagenomes</taxon>
    </lineage>
</organism>
<dbReference type="InterPro" id="IPR003593">
    <property type="entry name" value="AAA+_ATPase"/>
</dbReference>
<dbReference type="InterPro" id="IPR055446">
    <property type="entry name" value="RecD2_N_OB"/>
</dbReference>
<dbReference type="InterPro" id="IPR027785">
    <property type="entry name" value="UvrD-like_helicase_C"/>
</dbReference>
<dbReference type="EMBL" id="LAZR01000927">
    <property type="protein sequence ID" value="KKN54481.1"/>
    <property type="molecule type" value="Genomic_DNA"/>
</dbReference>
<evidence type="ECO:0000256" key="1">
    <source>
        <dbReference type="ARBA" id="ARBA00022741"/>
    </source>
</evidence>
<dbReference type="GO" id="GO:0006310">
    <property type="term" value="P:DNA recombination"/>
    <property type="evidence" value="ECO:0007669"/>
    <property type="project" value="InterPro"/>
</dbReference>
<dbReference type="InterPro" id="IPR029493">
    <property type="entry name" value="RecD2-like_HHH"/>
</dbReference>
<dbReference type="SUPFAM" id="SSF47781">
    <property type="entry name" value="RuvA domain 2-like"/>
    <property type="match status" value="1"/>
</dbReference>
<dbReference type="GO" id="GO:0017116">
    <property type="term" value="F:single-stranded DNA helicase activity"/>
    <property type="evidence" value="ECO:0007669"/>
    <property type="project" value="TreeGrafter"/>
</dbReference>
<dbReference type="Gene3D" id="1.10.10.2220">
    <property type="match status" value="1"/>
</dbReference>
<dbReference type="SUPFAM" id="SSF52540">
    <property type="entry name" value="P-loop containing nucleoside triphosphate hydrolases"/>
    <property type="match status" value="2"/>
</dbReference>
<feature type="coiled-coil region" evidence="3">
    <location>
        <begin position="248"/>
        <end position="275"/>
    </location>
</feature>
<dbReference type="PANTHER" id="PTHR43788:SF6">
    <property type="entry name" value="DNA HELICASE B"/>
    <property type="match status" value="1"/>
</dbReference>
<sequence>MKKASQMKQKVVMDNFEGTIEHITYYSPDTGYTVFKFVPENGESMTVIGSFPPLSPGEVLKIKGKWVMHPKYGQQFKVESYLPVLPASIKGIEKFLSSGLIKGIGPVLARRIIKKFGDRTIDILSKNPDKLQKVEGVGRVKLKEIKKSWIEHQHIRELIIFLQGHNVSTNLATKIYRQYGENSFSILKTNPYQVCLDIWGVGFKTADKMALKLGISPSSGERIKAYIRYLLEKDNERGHVFSLQNDLEKSCREDLEVEEEKIKEAMQELKRQKSIIAGKVDSETSIYFPFFYKAEEEVVRSIHGLSSLTCLTPDFDINSAISDVEKELSLEFSSMQKRAIKECFDKKILVITGGPGTGKTTIIKAVVDIFHKWGKGVLLAAPTGRAAKRLAEASQMEAKTIHRTLEYNPKLGTFRRGEKSPLTGDALIIDEFSMVDLPLMYHLLKAVPSSMRLILVGDKDQLPSVGPGNLLQDIIESQKVDVVRLDEIFRQEKDSLIVVNAHRINRGESLVYPPRGEKEADFYFIRQENEQKVFSTIMSLCGWRIPKRFGLHPLSPEIQIISPMYRGLAGVDNLNSEMQKKFNRFQEGLKIGNREIRSHDKVMQLRNNYEKEVFNGDIGVVSHIDKQKYRVFVDFYGKSVVYEREELDDLTLAYAVSVHKSQGSEYQTVVMPLITQHYIMLQRNLFYTALTRAKKLSVIVGSYKALYIAIKNDKPVNRNCLVKEKLIKISQGKL</sequence>
<dbReference type="PANTHER" id="PTHR43788">
    <property type="entry name" value="DNA2/NAM7 HELICASE FAMILY MEMBER"/>
    <property type="match status" value="1"/>
</dbReference>
<dbReference type="Pfam" id="PF14490">
    <property type="entry name" value="HHH_RecD2"/>
    <property type="match status" value="1"/>
</dbReference>
<feature type="domain" description="AAA+ ATPase" evidence="4">
    <location>
        <begin position="345"/>
        <end position="486"/>
    </location>
</feature>
<evidence type="ECO:0000313" key="5">
    <source>
        <dbReference type="EMBL" id="KKN54481.1"/>
    </source>
</evidence>
<evidence type="ECO:0000256" key="2">
    <source>
        <dbReference type="ARBA" id="ARBA00022840"/>
    </source>
</evidence>
<dbReference type="InterPro" id="IPR050534">
    <property type="entry name" value="Coronavir_polyprotein_1ab"/>
</dbReference>
<name>A0A0F9TZD3_9ZZZZ</name>
<reference evidence="5" key="1">
    <citation type="journal article" date="2015" name="Nature">
        <title>Complex archaea that bridge the gap between prokaryotes and eukaryotes.</title>
        <authorList>
            <person name="Spang A."/>
            <person name="Saw J.H."/>
            <person name="Jorgensen S.L."/>
            <person name="Zaremba-Niedzwiedzka K."/>
            <person name="Martijn J."/>
            <person name="Lind A.E."/>
            <person name="van Eijk R."/>
            <person name="Schleper C."/>
            <person name="Guy L."/>
            <person name="Ettema T.J."/>
        </authorList>
    </citation>
    <scope>NUCLEOTIDE SEQUENCE</scope>
</reference>
<dbReference type="HAMAP" id="MF_01488">
    <property type="entry name" value="RecD2"/>
    <property type="match status" value="1"/>
</dbReference>
<dbReference type="GO" id="GO:0003677">
    <property type="term" value="F:DNA binding"/>
    <property type="evidence" value="ECO:0007669"/>
    <property type="project" value="InterPro"/>
</dbReference>
<proteinExistence type="inferred from homology"/>
<dbReference type="GO" id="GO:0005524">
    <property type="term" value="F:ATP binding"/>
    <property type="evidence" value="ECO:0007669"/>
    <property type="project" value="UniProtKB-KW"/>
</dbReference>
<evidence type="ECO:0000259" key="4">
    <source>
        <dbReference type="SMART" id="SM00382"/>
    </source>
</evidence>
<dbReference type="Gene3D" id="2.30.30.940">
    <property type="match status" value="1"/>
</dbReference>
<dbReference type="Gene3D" id="3.40.50.300">
    <property type="entry name" value="P-loop containing nucleotide triphosphate hydrolases"/>
    <property type="match status" value="2"/>
</dbReference>
<dbReference type="SMART" id="SM00382">
    <property type="entry name" value="AAA"/>
    <property type="match status" value="1"/>
</dbReference>
<dbReference type="InterPro" id="IPR010994">
    <property type="entry name" value="RuvA_2-like"/>
</dbReference>
<protein>
    <recommendedName>
        <fullName evidence="4">AAA+ ATPase domain-containing protein</fullName>
    </recommendedName>
</protein>
<dbReference type="InterPro" id="IPR027417">
    <property type="entry name" value="P-loop_NTPase"/>
</dbReference>
<accession>A0A0F9TZD3</accession>
<dbReference type="Pfam" id="PF13538">
    <property type="entry name" value="UvrD_C_2"/>
    <property type="match status" value="1"/>
</dbReference>
<dbReference type="GO" id="GO:0043139">
    <property type="term" value="F:5'-3' DNA helicase activity"/>
    <property type="evidence" value="ECO:0007669"/>
    <property type="project" value="InterPro"/>
</dbReference>
<dbReference type="InterPro" id="IPR041451">
    <property type="entry name" value="RecD2_SH13"/>
</dbReference>
<dbReference type="Gene3D" id="1.10.150.20">
    <property type="entry name" value="5' to 3' exonuclease, C-terminal subdomain"/>
    <property type="match status" value="1"/>
</dbReference>
<dbReference type="Pfam" id="PF14520">
    <property type="entry name" value="HHH_5"/>
    <property type="match status" value="1"/>
</dbReference>
<keyword evidence="2" id="KW-0067">ATP-binding</keyword>
<dbReference type="InterPro" id="IPR006345">
    <property type="entry name" value="RecD2"/>
</dbReference>
<keyword evidence="1" id="KW-0547">Nucleotide-binding</keyword>
<evidence type="ECO:0000256" key="3">
    <source>
        <dbReference type="SAM" id="Coils"/>
    </source>
</evidence>
<dbReference type="Pfam" id="PF23139">
    <property type="entry name" value="OB_YrrC"/>
    <property type="match status" value="1"/>
</dbReference>
<dbReference type="Pfam" id="PF13245">
    <property type="entry name" value="AAA_19"/>
    <property type="match status" value="1"/>
</dbReference>
<dbReference type="AlphaFoldDB" id="A0A0F9TZD3"/>
<gene>
    <name evidence="5" type="ORF">LCGC14_0591910</name>
</gene>
<comment type="caution">
    <text evidence="5">The sequence shown here is derived from an EMBL/GenBank/DDBJ whole genome shotgun (WGS) entry which is preliminary data.</text>
</comment>
<dbReference type="CDD" id="cd17933">
    <property type="entry name" value="DEXSc_RecD-like"/>
    <property type="match status" value="1"/>
</dbReference>
<dbReference type="Pfam" id="PF18335">
    <property type="entry name" value="SH3_13"/>
    <property type="match status" value="1"/>
</dbReference>
<dbReference type="NCBIfam" id="TIGR01448">
    <property type="entry name" value="recD_rel"/>
    <property type="match status" value="1"/>
</dbReference>
<dbReference type="CDD" id="cd18809">
    <property type="entry name" value="SF1_C_RecD"/>
    <property type="match status" value="1"/>
</dbReference>